<name>A0A835UMD4_VANPL</name>
<sequence>MVAQVHLATGLLRREEGTSLKKLINSSTFDLDDIQISINWEDVTCPICLDFPHNGVLLQCTSYHNGCRPFMCDTDHTHSNCLTRFKSAFGVPQTADCLVRGEESTPSIHVVFSTCESRPSCPLCRGEVTGWVIIKEARNYLNSKKRCCQEKQCSFNGNFMELQEHVQLKHPHSHPSQIDPARQLDWENFQQSLDIIDVLSTIHAEVPRGVVLGDYVIEYGDEEENGDDYDEFHGRGSKWWRSCILYRVFGKFRCSGNRHRSRDRNLRRARDRSISDASIEGSPSSVDTPVYRPQMEEEIPGMASSEAFDRPNPRYRRRRSGLRDH</sequence>
<evidence type="ECO:0000313" key="2">
    <source>
        <dbReference type="EMBL" id="KAG0466987.1"/>
    </source>
</evidence>
<protein>
    <submittedName>
        <fullName evidence="2">Uncharacterized protein</fullName>
    </submittedName>
</protein>
<dbReference type="EMBL" id="JADCNL010000009">
    <property type="protein sequence ID" value="KAG0466987.1"/>
    <property type="molecule type" value="Genomic_DNA"/>
</dbReference>
<dbReference type="Proteomes" id="UP000636800">
    <property type="component" value="Unassembled WGS sequence"/>
</dbReference>
<dbReference type="Gene3D" id="3.30.40.10">
    <property type="entry name" value="Zinc/RING finger domain, C3HC4 (zinc finger)"/>
    <property type="match status" value="1"/>
</dbReference>
<keyword evidence="3" id="KW-1185">Reference proteome</keyword>
<dbReference type="Pfam" id="PF07800">
    <property type="entry name" value="DUF1644"/>
    <property type="match status" value="1"/>
</dbReference>
<feature type="compositionally biased region" description="Basic and acidic residues" evidence="1">
    <location>
        <begin position="263"/>
        <end position="274"/>
    </location>
</feature>
<evidence type="ECO:0000256" key="1">
    <source>
        <dbReference type="SAM" id="MobiDB-lite"/>
    </source>
</evidence>
<dbReference type="InterPro" id="IPR013083">
    <property type="entry name" value="Znf_RING/FYVE/PHD"/>
</dbReference>
<evidence type="ECO:0000313" key="3">
    <source>
        <dbReference type="Proteomes" id="UP000636800"/>
    </source>
</evidence>
<dbReference type="OrthoDB" id="424372at2759"/>
<dbReference type="AlphaFoldDB" id="A0A835UMD4"/>
<reference evidence="2 3" key="1">
    <citation type="journal article" date="2020" name="Nat. Food">
        <title>A phased Vanilla planifolia genome enables genetic improvement of flavour and production.</title>
        <authorList>
            <person name="Hasing T."/>
            <person name="Tang H."/>
            <person name="Brym M."/>
            <person name="Khazi F."/>
            <person name="Huang T."/>
            <person name="Chambers A.H."/>
        </authorList>
    </citation>
    <scope>NUCLEOTIDE SEQUENCE [LARGE SCALE GENOMIC DNA]</scope>
    <source>
        <tissue evidence="2">Leaf</tissue>
    </source>
</reference>
<proteinExistence type="predicted"/>
<accession>A0A835UMD4</accession>
<feature type="region of interest" description="Disordered" evidence="1">
    <location>
        <begin position="257"/>
        <end position="325"/>
    </location>
</feature>
<dbReference type="PANTHER" id="PTHR31197">
    <property type="entry name" value="OS01G0612600 PROTEIN"/>
    <property type="match status" value="1"/>
</dbReference>
<gene>
    <name evidence="2" type="ORF">HPP92_018567</name>
</gene>
<dbReference type="InterPro" id="IPR012866">
    <property type="entry name" value="DUF1644"/>
</dbReference>
<dbReference type="PANTHER" id="PTHR31197:SF4">
    <property type="entry name" value="OS02G0150900 PROTEIN"/>
    <property type="match status" value="1"/>
</dbReference>
<feature type="compositionally biased region" description="Basic residues" evidence="1">
    <location>
        <begin position="313"/>
        <end position="325"/>
    </location>
</feature>
<comment type="caution">
    <text evidence="2">The sequence shown here is derived from an EMBL/GenBank/DDBJ whole genome shotgun (WGS) entry which is preliminary data.</text>
</comment>
<organism evidence="2 3">
    <name type="scientific">Vanilla planifolia</name>
    <name type="common">Vanilla</name>
    <dbReference type="NCBI Taxonomy" id="51239"/>
    <lineage>
        <taxon>Eukaryota</taxon>
        <taxon>Viridiplantae</taxon>
        <taxon>Streptophyta</taxon>
        <taxon>Embryophyta</taxon>
        <taxon>Tracheophyta</taxon>
        <taxon>Spermatophyta</taxon>
        <taxon>Magnoliopsida</taxon>
        <taxon>Liliopsida</taxon>
        <taxon>Asparagales</taxon>
        <taxon>Orchidaceae</taxon>
        <taxon>Vanilloideae</taxon>
        <taxon>Vanilleae</taxon>
        <taxon>Vanilla</taxon>
    </lineage>
</organism>